<evidence type="ECO:0000313" key="2">
    <source>
        <dbReference type="EMBL" id="BBO87445.1"/>
    </source>
</evidence>
<dbReference type="Gene3D" id="3.30.70.100">
    <property type="match status" value="1"/>
</dbReference>
<dbReference type="RefSeq" id="WP_155308899.1">
    <property type="nucleotide sequence ID" value="NZ_AP021879.1"/>
</dbReference>
<dbReference type="InterPro" id="IPR036163">
    <property type="entry name" value="HMA_dom_sf"/>
</dbReference>
<accession>A0A5K8A4H3</accession>
<evidence type="ECO:0000259" key="1">
    <source>
        <dbReference type="PROSITE" id="PS50846"/>
    </source>
</evidence>
<dbReference type="InterPro" id="IPR000428">
    <property type="entry name" value="Cu-bd"/>
</dbReference>
<evidence type="ECO:0000313" key="3">
    <source>
        <dbReference type="Proteomes" id="UP000422108"/>
    </source>
</evidence>
<protein>
    <recommendedName>
        <fullName evidence="1">HMA domain-containing protein</fullName>
    </recommendedName>
</protein>
<dbReference type="PROSITE" id="PS50846">
    <property type="entry name" value="HMA_2"/>
    <property type="match status" value="1"/>
</dbReference>
<dbReference type="Pfam" id="PF00403">
    <property type="entry name" value="HMA"/>
    <property type="match status" value="1"/>
</dbReference>
<dbReference type="CDD" id="cd00371">
    <property type="entry name" value="HMA"/>
    <property type="match status" value="1"/>
</dbReference>
<dbReference type="EMBL" id="AP021879">
    <property type="protein sequence ID" value="BBO87445.1"/>
    <property type="molecule type" value="Genomic_DNA"/>
</dbReference>
<dbReference type="InterPro" id="IPR006121">
    <property type="entry name" value="HMA_dom"/>
</dbReference>
<dbReference type="PRINTS" id="PR00944">
    <property type="entry name" value="CUEXPORT"/>
</dbReference>
<dbReference type="Proteomes" id="UP000422108">
    <property type="component" value="Chromosome"/>
</dbReference>
<proteinExistence type="predicted"/>
<feature type="domain" description="HMA" evidence="1">
    <location>
        <begin position="2"/>
        <end position="67"/>
    </location>
</feature>
<dbReference type="AlphaFoldDB" id="A0A5K8A4H3"/>
<sequence length="68" mass="7036">MTQATLNVPNISCGHCVSAIESELSEAEGVTSVTADAATKTVTVQWDAPASIEGVRAILSEINYPAES</sequence>
<reference evidence="2 3" key="1">
    <citation type="submission" date="2019-11" db="EMBL/GenBank/DDBJ databases">
        <title>Comparative genomics of hydrocarbon-degrading Desulfosarcina strains.</title>
        <authorList>
            <person name="Watanabe M."/>
            <person name="Kojima H."/>
            <person name="Fukui M."/>
        </authorList>
    </citation>
    <scope>NUCLEOTIDE SEQUENCE [LARGE SCALE GENOMIC DNA]</scope>
    <source>
        <strain evidence="3">oXyS1</strain>
    </source>
</reference>
<gene>
    <name evidence="2" type="ORF">DSCOOX_06250</name>
</gene>
<name>A0A5K8A4H3_9BACT</name>
<dbReference type="GO" id="GO:0005507">
    <property type="term" value="F:copper ion binding"/>
    <property type="evidence" value="ECO:0007669"/>
    <property type="project" value="InterPro"/>
</dbReference>
<keyword evidence="3" id="KW-1185">Reference proteome</keyword>
<organism evidence="2 3">
    <name type="scientific">Desulfosarcina ovata subsp. ovata</name>
    <dbReference type="NCBI Taxonomy" id="2752305"/>
    <lineage>
        <taxon>Bacteria</taxon>
        <taxon>Pseudomonadati</taxon>
        <taxon>Thermodesulfobacteriota</taxon>
        <taxon>Desulfobacteria</taxon>
        <taxon>Desulfobacterales</taxon>
        <taxon>Desulfosarcinaceae</taxon>
        <taxon>Desulfosarcina</taxon>
    </lineage>
</organism>
<dbReference type="GO" id="GO:0006825">
    <property type="term" value="P:copper ion transport"/>
    <property type="evidence" value="ECO:0007669"/>
    <property type="project" value="InterPro"/>
</dbReference>
<dbReference type="SUPFAM" id="SSF55008">
    <property type="entry name" value="HMA, heavy metal-associated domain"/>
    <property type="match status" value="1"/>
</dbReference>